<evidence type="ECO:0000313" key="4">
    <source>
        <dbReference type="Proteomes" id="UP000006548"/>
    </source>
</evidence>
<name>A0A1I9LTD3_ARATH</name>
<gene>
    <name evidence="2 3" type="ordered locus">At3g19520</name>
</gene>
<accession>A0A1I9LTD3</accession>
<dbReference type="GeneID" id="821488"/>
<dbReference type="PANTHER" id="PTHR31260:SF77">
    <property type="entry name" value="(RAPE) HYPOTHETICAL PROTEIN"/>
    <property type="match status" value="1"/>
</dbReference>
<reference evidence="3 4" key="1">
    <citation type="journal article" date="2000" name="Nature">
        <title>Sequence and analysis of chromosome 3 of the plant Arabidopsis thaliana.</title>
        <authorList>
            <consortium name="European Union Chromosome 3 Arabidopsis Sequencing Consortium"/>
            <consortium name="Institute for Genomic Research"/>
            <consortium name="Kazusa DNA Research Institute"/>
            <person name="Salanoubat M."/>
            <person name="Lemcke K."/>
            <person name="Rieger M."/>
            <person name="Ansorge W."/>
            <person name="Unseld M."/>
            <person name="Fartmann B."/>
            <person name="Valle G."/>
            <person name="Blocker H."/>
            <person name="Perez-Alonso M."/>
            <person name="Obermaier B."/>
            <person name="Delseny M."/>
            <person name="Boutry M."/>
            <person name="Grivell L.A."/>
            <person name="Mache R."/>
            <person name="Puigdomenech P."/>
            <person name="De Simone V."/>
            <person name="Choisne N."/>
            <person name="Artiguenave F."/>
            <person name="Robert C."/>
            <person name="Brottier P."/>
            <person name="Wincker P."/>
            <person name="Cattolico L."/>
            <person name="Weissenbach J."/>
            <person name="Saurin W."/>
            <person name="Quetier F."/>
            <person name="Schafer M."/>
            <person name="Muller-Auer S."/>
            <person name="Gabel C."/>
            <person name="Fuchs M."/>
            <person name="Benes V."/>
            <person name="Wurmbach E."/>
            <person name="Drzonek H."/>
            <person name="Erfle H."/>
            <person name="Jordan N."/>
            <person name="Bangert S."/>
            <person name="Wiedelmann R."/>
            <person name="Kranz H."/>
            <person name="Voss H."/>
            <person name="Holland R."/>
            <person name="Brandt P."/>
            <person name="Nyakatura G."/>
            <person name="Vezzi A."/>
            <person name="D'Angelo M."/>
            <person name="Pallavicini A."/>
            <person name="Toppo S."/>
            <person name="Simionati B."/>
            <person name="Conrad A."/>
            <person name="Hornischer K."/>
            <person name="Kauer G."/>
            <person name="Lohnert T.H."/>
            <person name="Nordsiek G."/>
            <person name="Reichelt J."/>
            <person name="Scharfe M."/>
            <person name="Schon O."/>
            <person name="Bargues M."/>
            <person name="Terol J."/>
            <person name="Climent J."/>
            <person name="Navarro P."/>
            <person name="Collado C."/>
            <person name="Perez-Perez A."/>
            <person name="Ottenwalder B."/>
            <person name="Duchemin D."/>
            <person name="Cooke R."/>
            <person name="Laudie M."/>
            <person name="Berger-Llauro C."/>
            <person name="Purnelle B."/>
            <person name="Masuy D."/>
            <person name="de Haan M."/>
            <person name="Maarse A.C."/>
            <person name="Alcaraz J.P."/>
            <person name="Cottet A."/>
            <person name="Casacuberta E."/>
            <person name="Monfort A."/>
            <person name="Argiriou A."/>
            <person name="flores M."/>
            <person name="Liguori R."/>
            <person name="Vitale D."/>
            <person name="Mannhaupt G."/>
            <person name="Haase D."/>
            <person name="Schoof H."/>
            <person name="Rudd S."/>
            <person name="Zaccaria P."/>
            <person name="Mewes H.W."/>
            <person name="Mayer K.F."/>
            <person name="Kaul S."/>
            <person name="Town C.D."/>
            <person name="Koo H.L."/>
            <person name="Tallon L.J."/>
            <person name="Jenkins J."/>
            <person name="Rooney T."/>
            <person name="Rizzo M."/>
            <person name="Walts A."/>
            <person name="Utterback T."/>
            <person name="Fujii C.Y."/>
            <person name="Shea T.P."/>
            <person name="Creasy T.H."/>
            <person name="Haas B."/>
            <person name="Maiti R."/>
            <person name="Wu D."/>
            <person name="Peterson J."/>
            <person name="Van Aken S."/>
            <person name="Pai G."/>
            <person name="Militscher J."/>
            <person name="Sellers P."/>
            <person name="Gill J.E."/>
            <person name="Feldblyum T.V."/>
            <person name="Preuss D."/>
            <person name="Lin X."/>
            <person name="Nierman W.C."/>
            <person name="Salzberg S.L."/>
            <person name="White O."/>
            <person name="Venter J.C."/>
            <person name="Fraser C.M."/>
            <person name="Kaneko T."/>
            <person name="Nakamura Y."/>
            <person name="Sato S."/>
            <person name="Kato T."/>
            <person name="Asamizu E."/>
            <person name="Sasamoto S."/>
            <person name="Kimura T."/>
            <person name="Idesawa K."/>
            <person name="Kawashima K."/>
            <person name="Kishida Y."/>
            <person name="Kiyokawa C."/>
            <person name="Kohara M."/>
            <person name="Matsumoto M."/>
            <person name="Matsuno A."/>
            <person name="Muraki A."/>
            <person name="Nakayama S."/>
            <person name="Nakazaki N."/>
            <person name="Shinpo S."/>
            <person name="Takeuchi C."/>
            <person name="Wada T."/>
            <person name="Watanabe A."/>
            <person name="Yamada M."/>
            <person name="Yasuda M."/>
            <person name="Tabata S."/>
        </authorList>
    </citation>
    <scope>NUCLEOTIDE SEQUENCE [LARGE SCALE GENOMIC DNA]</scope>
    <source>
        <strain evidence="4">cv. Columbia</strain>
    </source>
</reference>
<dbReference type="Araport" id="AT3G19520"/>
<protein>
    <submittedName>
        <fullName evidence="3">Uncharacterized protein</fullName>
    </submittedName>
</protein>
<sequence length="323" mass="37221">MTSLSVNDRKDFVDGQMKYWRQIAESDGFDIDDVPVPRGTRAGLWSVDCKHPRFRLRACLPKIYAMVGLHRYNLLRGTNFEHLELLKYNESMNCVCSYYITSVAVDLSSQLQKTFQIRVDEKSFGDLDLTVSVARPNDEEKVTTEKRFIHHFHCEAAADDFYKGALPDWPSVGDLNNQKRFYMVKKCELQSNDWIRLYLELAVGVRYQQTSEVWFASNCCCMQSDLSKLQVLKVAIETKEEDVQPPNRRLKSKSLHVYITFKGLAKAPIGDEIGEHVERKAIVRRVIDERSGHLTLLGGFSNAKNDLNQSSDDEQPFGKRRRI</sequence>
<dbReference type="PANTHER" id="PTHR31260">
    <property type="entry name" value="CYSTATIN/MONELLIN SUPERFAMILY PROTEIN"/>
    <property type="match status" value="1"/>
</dbReference>
<dbReference type="OMA" id="ECSIARI"/>
<dbReference type="Proteomes" id="UP000006548">
    <property type="component" value="Chromosome 3"/>
</dbReference>
<dbReference type="ExpressionAtlas" id="A0A1I9LTD3">
    <property type="expression patterns" value="baseline and differential"/>
</dbReference>
<dbReference type="SMR" id="A0A1I9LTD3"/>
<dbReference type="RefSeq" id="NP_001327780.1">
    <property type="nucleotide sequence ID" value="NM_001338404.1"/>
</dbReference>
<proteinExistence type="evidence at protein level"/>
<organism evidence="3 4">
    <name type="scientific">Arabidopsis thaliana</name>
    <name type="common">Mouse-ear cress</name>
    <dbReference type="NCBI Taxonomy" id="3702"/>
    <lineage>
        <taxon>Eukaryota</taxon>
        <taxon>Viridiplantae</taxon>
        <taxon>Streptophyta</taxon>
        <taxon>Embryophyta</taxon>
        <taxon>Tracheophyta</taxon>
        <taxon>Spermatophyta</taxon>
        <taxon>Magnoliopsida</taxon>
        <taxon>eudicotyledons</taxon>
        <taxon>Gunneridae</taxon>
        <taxon>Pentapetalae</taxon>
        <taxon>rosids</taxon>
        <taxon>malvids</taxon>
        <taxon>Brassicales</taxon>
        <taxon>Brassicaceae</taxon>
        <taxon>Camelineae</taxon>
        <taxon>Arabidopsis</taxon>
    </lineage>
</organism>
<dbReference type="TAIR" id="AT3G19520"/>
<dbReference type="EMBL" id="CP002686">
    <property type="protein sequence ID" value="ANM65841.1"/>
    <property type="molecule type" value="Genomic_DNA"/>
</dbReference>
<evidence type="ECO:0000256" key="1">
    <source>
        <dbReference type="ARBA" id="ARBA00043961"/>
    </source>
</evidence>
<dbReference type="AlphaFoldDB" id="A0A1I9LTD3"/>
<keyword evidence="4" id="KW-1185">Reference proteome</keyword>
<evidence type="ECO:0000313" key="3">
    <source>
        <dbReference type="EMBL" id="ANM65841.1"/>
    </source>
</evidence>
<reference evidence="4" key="2">
    <citation type="journal article" date="2017" name="Plant J.">
        <title>Araport11: a complete reannotation of the Arabidopsis thaliana reference genome.</title>
        <authorList>
            <person name="Cheng C.Y."/>
            <person name="Krishnakumar V."/>
            <person name="Chan A.P."/>
            <person name="Thibaud-Nissen F."/>
            <person name="Schobel S."/>
            <person name="Town C.D."/>
        </authorList>
    </citation>
    <scope>GENOME REANNOTATION</scope>
    <source>
        <strain evidence="4">cv. Columbia</strain>
    </source>
</reference>
<evidence type="ECO:0007829" key="6">
    <source>
        <dbReference type="ProteomicsDB" id="A0A1I9LTD3"/>
    </source>
</evidence>
<dbReference type="Pfam" id="PF04776">
    <property type="entry name" value="protein_MS5"/>
    <property type="match status" value="1"/>
</dbReference>
<comment type="similarity">
    <text evidence="1">Belongs to the UPF0725 (EMB2204) family.</text>
</comment>
<dbReference type="NCBIfam" id="TIGR01572">
    <property type="entry name" value="A_thl_para_3677"/>
    <property type="match status" value="1"/>
</dbReference>
<dbReference type="ProteomicsDB" id="214612"/>
<evidence type="ECO:0007829" key="5">
    <source>
        <dbReference type="PeptideAtlas" id="A0A1I9LTD3"/>
    </source>
</evidence>
<keyword evidence="5 6" id="KW-1267">Proteomics identification</keyword>
<evidence type="ECO:0000313" key="2">
    <source>
        <dbReference type="Araport" id="AT3G19520"/>
    </source>
</evidence>
<dbReference type="InterPro" id="IPR006462">
    <property type="entry name" value="MS5"/>
</dbReference>